<gene>
    <name evidence="1" type="ORF">ElyMa_003695600</name>
</gene>
<keyword evidence="2" id="KW-1185">Reference proteome</keyword>
<sequence length="173" mass="19586">MRMCVCVKEKERVVIGEISRDREERGRTRENDLLSCVLAPLSWNAERPPNLPQNCEQRRKTTFSRLSVTIATQITSLHSAEGSIIQGAHRGQTQNTVNPLFLSTANFTIYPSQYYAWSIFRKECGSIALIDTHQRADNLDGRVSTFEEYSGKNKNWEVTSQIVEVMDAGGTMV</sequence>
<evidence type="ECO:0000313" key="1">
    <source>
        <dbReference type="EMBL" id="GFR66995.1"/>
    </source>
</evidence>
<reference evidence="1 2" key="1">
    <citation type="journal article" date="2021" name="Elife">
        <title>Chloroplast acquisition without the gene transfer in kleptoplastic sea slugs, Plakobranchus ocellatus.</title>
        <authorList>
            <person name="Maeda T."/>
            <person name="Takahashi S."/>
            <person name="Yoshida T."/>
            <person name="Shimamura S."/>
            <person name="Takaki Y."/>
            <person name="Nagai Y."/>
            <person name="Toyoda A."/>
            <person name="Suzuki Y."/>
            <person name="Arimoto A."/>
            <person name="Ishii H."/>
            <person name="Satoh N."/>
            <person name="Nishiyama T."/>
            <person name="Hasebe M."/>
            <person name="Maruyama T."/>
            <person name="Minagawa J."/>
            <person name="Obokata J."/>
            <person name="Shigenobu S."/>
        </authorList>
    </citation>
    <scope>NUCLEOTIDE SEQUENCE [LARGE SCALE GENOMIC DNA]</scope>
</reference>
<organism evidence="1 2">
    <name type="scientific">Elysia marginata</name>
    <dbReference type="NCBI Taxonomy" id="1093978"/>
    <lineage>
        <taxon>Eukaryota</taxon>
        <taxon>Metazoa</taxon>
        <taxon>Spiralia</taxon>
        <taxon>Lophotrochozoa</taxon>
        <taxon>Mollusca</taxon>
        <taxon>Gastropoda</taxon>
        <taxon>Heterobranchia</taxon>
        <taxon>Euthyneura</taxon>
        <taxon>Panpulmonata</taxon>
        <taxon>Sacoglossa</taxon>
        <taxon>Placobranchoidea</taxon>
        <taxon>Plakobranchidae</taxon>
        <taxon>Elysia</taxon>
    </lineage>
</organism>
<name>A0AAV4F3G2_9GAST</name>
<dbReference type="AlphaFoldDB" id="A0AAV4F3G2"/>
<protein>
    <submittedName>
        <fullName evidence="1">Uncharacterized protein</fullName>
    </submittedName>
</protein>
<comment type="caution">
    <text evidence="1">The sequence shown here is derived from an EMBL/GenBank/DDBJ whole genome shotgun (WGS) entry which is preliminary data.</text>
</comment>
<dbReference type="EMBL" id="BMAT01007572">
    <property type="protein sequence ID" value="GFR66995.1"/>
    <property type="molecule type" value="Genomic_DNA"/>
</dbReference>
<evidence type="ECO:0000313" key="2">
    <source>
        <dbReference type="Proteomes" id="UP000762676"/>
    </source>
</evidence>
<proteinExistence type="predicted"/>
<accession>A0AAV4F3G2</accession>
<dbReference type="Proteomes" id="UP000762676">
    <property type="component" value="Unassembled WGS sequence"/>
</dbReference>